<evidence type="ECO:0000313" key="1">
    <source>
        <dbReference type="EMBL" id="KEY61042.1"/>
    </source>
</evidence>
<comment type="caution">
    <text evidence="1">The sequence shown here is derived from an EMBL/GenBank/DDBJ whole genome shotgun (WGS) entry which is preliminary data.</text>
</comment>
<dbReference type="Proteomes" id="UP000028401">
    <property type="component" value="Unassembled WGS sequence"/>
</dbReference>
<reference evidence="1 2" key="1">
    <citation type="submission" date="2014-06" db="EMBL/GenBank/DDBJ databases">
        <title>Draft genome sequence of the putrescine producing strain Lactococcus lactis subsp cremoris GE214.</title>
        <authorList>
            <person name="Ladero V."/>
            <person name="Linares D.M."/>
            <person name="del Rio B."/>
            <person name="Mayo B."/>
            <person name="Martin M.C."/>
            <person name="Fernandez M."/>
            <person name="Alvarez M.A."/>
        </authorList>
    </citation>
    <scope>NUCLEOTIDE SEQUENCE [LARGE SCALE GENOMIC DNA]</scope>
    <source>
        <strain evidence="1 2">GE214</strain>
    </source>
</reference>
<dbReference type="AlphaFoldDB" id="A0A084A6W3"/>
<evidence type="ECO:0008006" key="3">
    <source>
        <dbReference type="Google" id="ProtNLM"/>
    </source>
</evidence>
<accession>A0A084A6W3</accession>
<organism evidence="1 2">
    <name type="scientific">Lactococcus cremoris subsp. cremoris GE214</name>
    <dbReference type="NCBI Taxonomy" id="1415168"/>
    <lineage>
        <taxon>Bacteria</taxon>
        <taxon>Bacillati</taxon>
        <taxon>Bacillota</taxon>
        <taxon>Bacilli</taxon>
        <taxon>Lactobacillales</taxon>
        <taxon>Streptococcaceae</taxon>
        <taxon>Lactococcus</taxon>
        <taxon>Lactococcus cremoris subsp. cremoris</taxon>
    </lineage>
</organism>
<dbReference type="PATRIC" id="fig|1415168.3.peg.2882"/>
<sequence length="184" mass="21629">MNQEELTALVISKVENLGIDYRTFEYDNQRAWIDTRLCIGGYNPNTATPFDHAHEYMHAYYKDNRRLGECDTLSPAEKRANKEAILMLWDWFIQYGGSLNDITQFCEITGCHYEATKRLITSTCCDRSDKSFRECAIDYVSRFDIITRDTLNIYNFLDFYGYHHNAYDEARALLCELCWFELVG</sequence>
<dbReference type="EMBL" id="AZSI01000242">
    <property type="protein sequence ID" value="KEY61042.1"/>
    <property type="molecule type" value="Genomic_DNA"/>
</dbReference>
<proteinExistence type="predicted"/>
<name>A0A084A6W3_LACLC</name>
<dbReference type="RefSeq" id="WP_042749138.1">
    <property type="nucleotide sequence ID" value="NZ_AZSI01000242.1"/>
</dbReference>
<protein>
    <recommendedName>
        <fullName evidence="3">Prophage ps1 protein 16</fullName>
    </recommendedName>
</protein>
<evidence type="ECO:0000313" key="2">
    <source>
        <dbReference type="Proteomes" id="UP000028401"/>
    </source>
</evidence>
<gene>
    <name evidence="1" type="ORF">U725_02832</name>
</gene>